<feature type="region of interest" description="Disordered" evidence="1">
    <location>
        <begin position="1"/>
        <end position="21"/>
    </location>
</feature>
<sequence>MKALSSVSSGSTGYAKGKDQHWRVSEPWSFEAAGDPYSDDEDIVLPIGSDESIYVQDILAESAEALSFALEENQEGIYVNAMLRDDRAGRVESVRTSSRTGVEIDPVFDPESGELVVEVSSGEELTWTTFEDRVSIIISPSGQSDGMQVKTWVTEEPLPAPQWSQELNRQVLTLERRRSALELFLDQVEMRMLALTKRILDSRKRLRNNPEHETSILYCEELERQRIHTWEQRLIIVDKLSSTEQELEDNRSSGIQLESTPQ</sequence>
<accession>A0AAV8UV60</accession>
<dbReference type="Proteomes" id="UP001157974">
    <property type="component" value="Unassembled WGS sequence"/>
</dbReference>
<evidence type="ECO:0000313" key="3">
    <source>
        <dbReference type="Proteomes" id="UP001157974"/>
    </source>
</evidence>
<dbReference type="EMBL" id="JAMWBK010000003">
    <property type="protein sequence ID" value="KAJ8906409.1"/>
    <property type="molecule type" value="Genomic_DNA"/>
</dbReference>
<gene>
    <name evidence="2" type="ORF">NDN08_002902</name>
</gene>
<reference evidence="2 3" key="1">
    <citation type="journal article" date="2023" name="Nat. Commun.">
        <title>Origin of minicircular mitochondrial genomes in red algae.</title>
        <authorList>
            <person name="Lee Y."/>
            <person name="Cho C.H."/>
            <person name="Lee Y.M."/>
            <person name="Park S.I."/>
            <person name="Yang J.H."/>
            <person name="West J.A."/>
            <person name="Bhattacharya D."/>
            <person name="Yoon H.S."/>
        </authorList>
    </citation>
    <scope>NUCLEOTIDE SEQUENCE [LARGE SCALE GENOMIC DNA]</scope>
    <source>
        <strain evidence="2 3">CCMP1338</strain>
        <tissue evidence="2">Whole cell</tissue>
    </source>
</reference>
<evidence type="ECO:0000313" key="2">
    <source>
        <dbReference type="EMBL" id="KAJ8906409.1"/>
    </source>
</evidence>
<keyword evidence="3" id="KW-1185">Reference proteome</keyword>
<proteinExistence type="predicted"/>
<protein>
    <submittedName>
        <fullName evidence="2">Uncharacterized protein</fullName>
    </submittedName>
</protein>
<evidence type="ECO:0000256" key="1">
    <source>
        <dbReference type="SAM" id="MobiDB-lite"/>
    </source>
</evidence>
<feature type="compositionally biased region" description="Polar residues" evidence="1">
    <location>
        <begin position="1"/>
        <end position="12"/>
    </location>
</feature>
<comment type="caution">
    <text evidence="2">The sequence shown here is derived from an EMBL/GenBank/DDBJ whole genome shotgun (WGS) entry which is preliminary data.</text>
</comment>
<dbReference type="AlphaFoldDB" id="A0AAV8UV60"/>
<organism evidence="2 3">
    <name type="scientific">Rhodosorus marinus</name>
    <dbReference type="NCBI Taxonomy" id="101924"/>
    <lineage>
        <taxon>Eukaryota</taxon>
        <taxon>Rhodophyta</taxon>
        <taxon>Stylonematophyceae</taxon>
        <taxon>Stylonematales</taxon>
        <taxon>Stylonemataceae</taxon>
        <taxon>Rhodosorus</taxon>
    </lineage>
</organism>
<name>A0AAV8UV60_9RHOD</name>